<proteinExistence type="predicted"/>
<organism evidence="1 2">
    <name type="scientific">Selenomonas ruminantium</name>
    <dbReference type="NCBI Taxonomy" id="971"/>
    <lineage>
        <taxon>Bacteria</taxon>
        <taxon>Bacillati</taxon>
        <taxon>Bacillota</taxon>
        <taxon>Negativicutes</taxon>
        <taxon>Selenomonadales</taxon>
        <taxon>Selenomonadaceae</taxon>
        <taxon>Selenomonas</taxon>
    </lineage>
</organism>
<accession>A0A1H0VGK1</accession>
<gene>
    <name evidence="1" type="ORF">SAMN05216366_1555</name>
</gene>
<dbReference type="EMBL" id="FNJQ01000055">
    <property type="protein sequence ID" value="SDP77699.1"/>
    <property type="molecule type" value="Genomic_DNA"/>
</dbReference>
<dbReference type="Proteomes" id="UP000182412">
    <property type="component" value="Unassembled WGS sequence"/>
</dbReference>
<name>A0A1H0VGK1_SELRU</name>
<protein>
    <submittedName>
        <fullName evidence="1">Uncharacterized protein</fullName>
    </submittedName>
</protein>
<evidence type="ECO:0000313" key="2">
    <source>
        <dbReference type="Proteomes" id="UP000182412"/>
    </source>
</evidence>
<evidence type="ECO:0000313" key="1">
    <source>
        <dbReference type="EMBL" id="SDP77699.1"/>
    </source>
</evidence>
<sequence length="37" mass="4061">MFTSAIDFGILNGLNYCIRGDIDHAAEAQGKAQYEAR</sequence>
<dbReference type="AlphaFoldDB" id="A0A1H0VGK1"/>
<reference evidence="1 2" key="1">
    <citation type="submission" date="2016-10" db="EMBL/GenBank/DDBJ databases">
        <authorList>
            <person name="de Groot N.N."/>
        </authorList>
    </citation>
    <scope>NUCLEOTIDE SEQUENCE [LARGE SCALE GENOMIC DNA]</scope>
    <source>
        <strain evidence="1 2">S137</strain>
    </source>
</reference>